<proteinExistence type="predicted"/>
<evidence type="ECO:0000313" key="2">
    <source>
        <dbReference type="Proteomes" id="UP000257109"/>
    </source>
</evidence>
<evidence type="ECO:0000313" key="1">
    <source>
        <dbReference type="EMBL" id="RDX82815.1"/>
    </source>
</evidence>
<sequence length="159" mass="18305">MVGIGEIDHMTGCSKMFSSYDPCSSNKKDALRTLEWKEAIFEEMKALEKMIKKGDYGYILDLLNETRTSSCRPIDTPIDPNKKLCDEKEDWADLVTDRTSALGYCTYVRGNLVTWRSKKQNVVTRRSAKSKYRAMDNRQIANIFTKGFHKPSFEILEIS</sequence>
<reference evidence="1" key="1">
    <citation type="submission" date="2018-05" db="EMBL/GenBank/DDBJ databases">
        <title>Draft genome of Mucuna pruriens seed.</title>
        <authorList>
            <person name="Nnadi N.E."/>
            <person name="Vos R."/>
            <person name="Hasami M.H."/>
            <person name="Devisetty U.K."/>
            <person name="Aguiy J.C."/>
        </authorList>
    </citation>
    <scope>NUCLEOTIDE SEQUENCE [LARGE SCALE GENOMIC DNA]</scope>
    <source>
        <strain evidence="1">JCA_2017</strain>
    </source>
</reference>
<feature type="non-terminal residue" evidence="1">
    <location>
        <position position="1"/>
    </location>
</feature>
<dbReference type="AlphaFoldDB" id="A0A371FWV9"/>
<dbReference type="OrthoDB" id="128382at2759"/>
<dbReference type="Proteomes" id="UP000257109">
    <property type="component" value="Unassembled WGS sequence"/>
</dbReference>
<dbReference type="EMBL" id="QJKJ01007547">
    <property type="protein sequence ID" value="RDX82815.1"/>
    <property type="molecule type" value="Genomic_DNA"/>
</dbReference>
<gene>
    <name evidence="1" type="ORF">CR513_36347</name>
</gene>
<keyword evidence="2" id="KW-1185">Reference proteome</keyword>
<protein>
    <submittedName>
        <fullName evidence="1">Mitochondrial protein</fullName>
    </submittedName>
</protein>
<organism evidence="1 2">
    <name type="scientific">Mucuna pruriens</name>
    <name type="common">Velvet bean</name>
    <name type="synonym">Dolichos pruriens</name>
    <dbReference type="NCBI Taxonomy" id="157652"/>
    <lineage>
        <taxon>Eukaryota</taxon>
        <taxon>Viridiplantae</taxon>
        <taxon>Streptophyta</taxon>
        <taxon>Embryophyta</taxon>
        <taxon>Tracheophyta</taxon>
        <taxon>Spermatophyta</taxon>
        <taxon>Magnoliopsida</taxon>
        <taxon>eudicotyledons</taxon>
        <taxon>Gunneridae</taxon>
        <taxon>Pentapetalae</taxon>
        <taxon>rosids</taxon>
        <taxon>fabids</taxon>
        <taxon>Fabales</taxon>
        <taxon>Fabaceae</taxon>
        <taxon>Papilionoideae</taxon>
        <taxon>50 kb inversion clade</taxon>
        <taxon>NPAAA clade</taxon>
        <taxon>indigoferoid/millettioid clade</taxon>
        <taxon>Phaseoleae</taxon>
        <taxon>Mucuna</taxon>
    </lineage>
</organism>
<accession>A0A371FWV9</accession>
<name>A0A371FWV9_MUCPR</name>
<comment type="caution">
    <text evidence="1">The sequence shown here is derived from an EMBL/GenBank/DDBJ whole genome shotgun (WGS) entry which is preliminary data.</text>
</comment>